<reference evidence="11" key="1">
    <citation type="journal article" date="2019" name="Int. J. Syst. Evol. Microbiol.">
        <title>The Global Catalogue of Microorganisms (GCM) 10K type strain sequencing project: providing services to taxonomists for standard genome sequencing and annotation.</title>
        <authorList>
            <consortium name="The Broad Institute Genomics Platform"/>
            <consortium name="The Broad Institute Genome Sequencing Center for Infectious Disease"/>
            <person name="Wu L."/>
            <person name="Ma J."/>
        </authorList>
    </citation>
    <scope>NUCLEOTIDE SEQUENCE [LARGE SCALE GENOMIC DNA]</scope>
    <source>
        <strain evidence="11">CCM 8691</strain>
    </source>
</reference>
<keyword evidence="6" id="KW-0418">Kinase</keyword>
<evidence type="ECO:0000256" key="3">
    <source>
        <dbReference type="ARBA" id="ARBA00022553"/>
    </source>
</evidence>
<dbReference type="InterPro" id="IPR050351">
    <property type="entry name" value="BphY/WalK/GraS-like"/>
</dbReference>
<evidence type="ECO:0000313" key="11">
    <source>
        <dbReference type="Proteomes" id="UP001595789"/>
    </source>
</evidence>
<dbReference type="InterPro" id="IPR036890">
    <property type="entry name" value="HATPase_C_sf"/>
</dbReference>
<evidence type="ECO:0000259" key="9">
    <source>
        <dbReference type="PROSITE" id="PS50109"/>
    </source>
</evidence>
<dbReference type="EC" id="2.7.13.3" evidence="2"/>
<accession>A0ABV8P820</accession>
<dbReference type="Gene3D" id="3.30.565.10">
    <property type="entry name" value="Histidine kinase-like ATPase, C-terminal domain"/>
    <property type="match status" value="1"/>
</dbReference>
<evidence type="ECO:0000256" key="2">
    <source>
        <dbReference type="ARBA" id="ARBA00012438"/>
    </source>
</evidence>
<organism evidence="10 11">
    <name type="scientific">Pedobacter lithocola</name>
    <dbReference type="NCBI Taxonomy" id="1908239"/>
    <lineage>
        <taxon>Bacteria</taxon>
        <taxon>Pseudomonadati</taxon>
        <taxon>Bacteroidota</taxon>
        <taxon>Sphingobacteriia</taxon>
        <taxon>Sphingobacteriales</taxon>
        <taxon>Sphingobacteriaceae</taxon>
        <taxon>Pedobacter</taxon>
    </lineage>
</organism>
<evidence type="ECO:0000256" key="8">
    <source>
        <dbReference type="ARBA" id="ARBA00023012"/>
    </source>
</evidence>
<dbReference type="CDD" id="cd00075">
    <property type="entry name" value="HATPase"/>
    <property type="match status" value="1"/>
</dbReference>
<dbReference type="PROSITE" id="PS50109">
    <property type="entry name" value="HIS_KIN"/>
    <property type="match status" value="1"/>
</dbReference>
<dbReference type="InterPro" id="IPR036097">
    <property type="entry name" value="HisK_dim/P_sf"/>
</dbReference>
<dbReference type="InterPro" id="IPR003594">
    <property type="entry name" value="HATPase_dom"/>
</dbReference>
<dbReference type="Pfam" id="PF02518">
    <property type="entry name" value="HATPase_c"/>
    <property type="match status" value="1"/>
</dbReference>
<dbReference type="InterPro" id="IPR035965">
    <property type="entry name" value="PAS-like_dom_sf"/>
</dbReference>
<dbReference type="SUPFAM" id="SSF55785">
    <property type="entry name" value="PYP-like sensor domain (PAS domain)"/>
    <property type="match status" value="1"/>
</dbReference>
<dbReference type="GO" id="GO:0005524">
    <property type="term" value="F:ATP binding"/>
    <property type="evidence" value="ECO:0007669"/>
    <property type="project" value="UniProtKB-KW"/>
</dbReference>
<keyword evidence="5" id="KW-0547">Nucleotide-binding</keyword>
<dbReference type="SUPFAM" id="SSF55874">
    <property type="entry name" value="ATPase domain of HSP90 chaperone/DNA topoisomerase II/histidine kinase"/>
    <property type="match status" value="1"/>
</dbReference>
<dbReference type="PANTHER" id="PTHR42878:SF7">
    <property type="entry name" value="SENSOR HISTIDINE KINASE GLRK"/>
    <property type="match status" value="1"/>
</dbReference>
<name>A0ABV8P820_9SPHI</name>
<evidence type="ECO:0000256" key="7">
    <source>
        <dbReference type="ARBA" id="ARBA00022840"/>
    </source>
</evidence>
<comment type="catalytic activity">
    <reaction evidence="1">
        <text>ATP + protein L-histidine = ADP + protein N-phospho-L-histidine.</text>
        <dbReference type="EC" id="2.7.13.3"/>
    </reaction>
</comment>
<dbReference type="InterPro" id="IPR005467">
    <property type="entry name" value="His_kinase_dom"/>
</dbReference>
<keyword evidence="3" id="KW-0597">Phosphoprotein</keyword>
<sequence>MLSTNEKISELIELNEELENYFSNTIIPQLFVDANLRLRKFTPPAMKQFTLKEEFIGKPFEEFIDNFRYPTIIENISAVIESGEILEKEIQTTDMKWYQMNILPYHIKSKNITNGVIVTFVDITLRIRDLKEQEKMIAEHELLLDTIAHDIQNPINCLGLSIELIKRLSNEQMEKFPRLLNNLEGSLENMKDVVNGLSETRFSRNTYNATDELIDLENIIEDVRLTLSFQILERNAKITLELHDTQLYFARRKLRSALFNLINNAIKYTPLDKTPEIIITSKVEHEDFIICVKDNGIGISEEHQETIFKKFERLNPDIEGTGVGLYLINSIVTSAGGSVTVSSEVGKGSSFEIKLKDALKQPQS</sequence>
<dbReference type="Gene3D" id="3.30.450.20">
    <property type="entry name" value="PAS domain"/>
    <property type="match status" value="1"/>
</dbReference>
<dbReference type="RefSeq" id="WP_378983627.1">
    <property type="nucleotide sequence ID" value="NZ_JBHSBW010000007.1"/>
</dbReference>
<dbReference type="PRINTS" id="PR00344">
    <property type="entry name" value="BCTRLSENSOR"/>
</dbReference>
<dbReference type="EMBL" id="JBHSBW010000007">
    <property type="protein sequence ID" value="MFC4211068.1"/>
    <property type="molecule type" value="Genomic_DNA"/>
</dbReference>
<comment type="caution">
    <text evidence="10">The sequence shown here is derived from an EMBL/GenBank/DDBJ whole genome shotgun (WGS) entry which is preliminary data.</text>
</comment>
<dbReference type="InterPro" id="IPR003661">
    <property type="entry name" value="HisK_dim/P_dom"/>
</dbReference>
<dbReference type="Proteomes" id="UP001595789">
    <property type="component" value="Unassembled WGS sequence"/>
</dbReference>
<evidence type="ECO:0000256" key="6">
    <source>
        <dbReference type="ARBA" id="ARBA00022777"/>
    </source>
</evidence>
<evidence type="ECO:0000313" key="10">
    <source>
        <dbReference type="EMBL" id="MFC4211068.1"/>
    </source>
</evidence>
<proteinExistence type="predicted"/>
<dbReference type="Gene3D" id="1.10.287.130">
    <property type="match status" value="1"/>
</dbReference>
<dbReference type="SMART" id="SM00387">
    <property type="entry name" value="HATPase_c"/>
    <property type="match status" value="1"/>
</dbReference>
<dbReference type="CDD" id="cd00082">
    <property type="entry name" value="HisKA"/>
    <property type="match status" value="1"/>
</dbReference>
<dbReference type="PANTHER" id="PTHR42878">
    <property type="entry name" value="TWO-COMPONENT HISTIDINE KINASE"/>
    <property type="match status" value="1"/>
</dbReference>
<feature type="domain" description="Histidine kinase" evidence="9">
    <location>
        <begin position="146"/>
        <end position="359"/>
    </location>
</feature>
<evidence type="ECO:0000256" key="1">
    <source>
        <dbReference type="ARBA" id="ARBA00000085"/>
    </source>
</evidence>
<dbReference type="SUPFAM" id="SSF47384">
    <property type="entry name" value="Homodimeric domain of signal transducing histidine kinase"/>
    <property type="match status" value="1"/>
</dbReference>
<keyword evidence="7 10" id="KW-0067">ATP-binding</keyword>
<gene>
    <name evidence="10" type="ORF">ACFOWA_07745</name>
</gene>
<protein>
    <recommendedName>
        <fullName evidence="2">histidine kinase</fullName>
        <ecNumber evidence="2">2.7.13.3</ecNumber>
    </recommendedName>
</protein>
<dbReference type="InterPro" id="IPR004358">
    <property type="entry name" value="Sig_transdc_His_kin-like_C"/>
</dbReference>
<keyword evidence="11" id="KW-1185">Reference proteome</keyword>
<evidence type="ECO:0000256" key="4">
    <source>
        <dbReference type="ARBA" id="ARBA00022679"/>
    </source>
</evidence>
<keyword evidence="4" id="KW-0808">Transferase</keyword>
<dbReference type="Pfam" id="PF13596">
    <property type="entry name" value="PAS_10"/>
    <property type="match status" value="1"/>
</dbReference>
<keyword evidence="8" id="KW-0902">Two-component regulatory system</keyword>
<evidence type="ECO:0000256" key="5">
    <source>
        <dbReference type="ARBA" id="ARBA00022741"/>
    </source>
</evidence>